<proteinExistence type="predicted"/>
<dbReference type="Proteomes" id="UP001307760">
    <property type="component" value="Unassembled WGS sequence"/>
</dbReference>
<feature type="region of interest" description="Disordered" evidence="1">
    <location>
        <begin position="1"/>
        <end position="49"/>
    </location>
</feature>
<feature type="compositionally biased region" description="Basic and acidic residues" evidence="1">
    <location>
        <begin position="1"/>
        <end position="12"/>
    </location>
</feature>
<dbReference type="EMBL" id="JAZBJP010000006">
    <property type="protein sequence ID" value="MEE4420523.1"/>
    <property type="molecule type" value="Genomic_DNA"/>
</dbReference>
<evidence type="ECO:0000256" key="1">
    <source>
        <dbReference type="SAM" id="MobiDB-lite"/>
    </source>
</evidence>
<name>A0ABU7NNX5_9ACTN</name>
<evidence type="ECO:0000313" key="3">
    <source>
        <dbReference type="Proteomes" id="UP001307760"/>
    </source>
</evidence>
<comment type="caution">
    <text evidence="2">The sequence shown here is derived from an EMBL/GenBank/DDBJ whole genome shotgun (WGS) entry which is preliminary data.</text>
</comment>
<keyword evidence="3" id="KW-1185">Reference proteome</keyword>
<organism evidence="2 3">
    <name type="scientific">Streptomyces bugieae</name>
    <dbReference type="NCBI Taxonomy" id="3098223"/>
    <lineage>
        <taxon>Bacteria</taxon>
        <taxon>Bacillati</taxon>
        <taxon>Actinomycetota</taxon>
        <taxon>Actinomycetes</taxon>
        <taxon>Kitasatosporales</taxon>
        <taxon>Streptomycetaceae</taxon>
        <taxon>Streptomyces</taxon>
    </lineage>
</organism>
<sequence length="49" mass="5206">MAKDVFDARTTGEHGPGVDTVHFEIPMPQPGQRGGREGHHRHSSIAGSG</sequence>
<evidence type="ECO:0000313" key="2">
    <source>
        <dbReference type="EMBL" id="MEE4420523.1"/>
    </source>
</evidence>
<reference evidence="2 3" key="1">
    <citation type="submission" date="2023-12" db="EMBL/GenBank/DDBJ databases">
        <title>30 novel species of actinomycetes from the DSMZ collection.</title>
        <authorList>
            <person name="Nouioui I."/>
        </authorList>
    </citation>
    <scope>NUCLEOTIDE SEQUENCE [LARGE SCALE GENOMIC DNA]</scope>
    <source>
        <strain evidence="2 3">DSM 41528</strain>
    </source>
</reference>
<dbReference type="RefSeq" id="WP_330821780.1">
    <property type="nucleotide sequence ID" value="NZ_JAZBJP010000006.1"/>
</dbReference>
<accession>A0ABU7NNX5</accession>
<gene>
    <name evidence="2" type="ORF">V2J85_14290</name>
</gene>
<protein>
    <submittedName>
        <fullName evidence="2">Uncharacterized protein</fullName>
    </submittedName>
</protein>